<protein>
    <recommendedName>
        <fullName evidence="3">Nudix hydrolase domain-containing protein</fullName>
    </recommendedName>
</protein>
<gene>
    <name evidence="4" type="ORF">Cgig2_008832</name>
</gene>
<comment type="similarity">
    <text evidence="1">Belongs to the Nudix hydrolase family.</text>
</comment>
<dbReference type="Pfam" id="PF18290">
    <property type="entry name" value="Nudix_hydro"/>
    <property type="match status" value="1"/>
</dbReference>
<evidence type="ECO:0000256" key="1">
    <source>
        <dbReference type="ARBA" id="ARBA00005582"/>
    </source>
</evidence>
<dbReference type="SUPFAM" id="SSF55811">
    <property type="entry name" value="Nudix"/>
    <property type="match status" value="1"/>
</dbReference>
<evidence type="ECO:0000256" key="2">
    <source>
        <dbReference type="ARBA" id="ARBA00022801"/>
    </source>
</evidence>
<evidence type="ECO:0000313" key="5">
    <source>
        <dbReference type="Proteomes" id="UP001153076"/>
    </source>
</evidence>
<sequence length="403" mass="45941">MSGSFDLSKQMIAENGTLLLPAVNDEHGGITVDMKEPMEATIFRDALRASMAKWKHEGKKGVWIKLPIALANLVEIAVKEGFWYHHAEPKYLMLVYWIPETLCTIPANASHRVGVGALVLTETKEVLVVQENSGRFRGTGIWKIPTGVVDEGEDICVAAVREVKEETGVSDPFVIFESSKEECIFANKIMSFQIDTEFIEIVAFRYLRYILELFHLYDSVFGHDRRSISHMYLIKWMKHLATSFLLDLFATFTRRQTHKSFYDKSDLFFLCFLRPLSFSIQKQELEIEAAQVLNLAASRCNELTRLMELHDAEMNSCLHQFFKLDVPISSTHEYWMPLEEFAAQPFAQKSVLFKRIVELCLAKIDKNYAGFSAAPLSSEGESLYLYLNARDLNQPGPTASNQP</sequence>
<evidence type="ECO:0000259" key="3">
    <source>
        <dbReference type="PROSITE" id="PS51462"/>
    </source>
</evidence>
<keyword evidence="2" id="KW-0378">Hydrolase</keyword>
<dbReference type="PROSITE" id="PS51462">
    <property type="entry name" value="NUDIX"/>
    <property type="match status" value="1"/>
</dbReference>
<dbReference type="InterPro" id="IPR020084">
    <property type="entry name" value="NUDIX_hydrolase_CS"/>
</dbReference>
<dbReference type="Pfam" id="PF00293">
    <property type="entry name" value="NUDIX"/>
    <property type="match status" value="1"/>
</dbReference>
<feature type="domain" description="Nudix hydrolase" evidence="3">
    <location>
        <begin position="110"/>
        <end position="322"/>
    </location>
</feature>
<dbReference type="InterPro" id="IPR040618">
    <property type="entry name" value="Pre-Nudix"/>
</dbReference>
<reference evidence="4" key="1">
    <citation type="submission" date="2022-04" db="EMBL/GenBank/DDBJ databases">
        <title>Carnegiea gigantea Genome sequencing and assembly v2.</title>
        <authorList>
            <person name="Copetti D."/>
            <person name="Sanderson M.J."/>
            <person name="Burquez A."/>
            <person name="Wojciechowski M.F."/>
        </authorList>
    </citation>
    <scope>NUCLEOTIDE SEQUENCE</scope>
    <source>
        <strain evidence="4">SGP5-SGP5p</strain>
        <tissue evidence="4">Aerial part</tissue>
    </source>
</reference>
<dbReference type="AlphaFoldDB" id="A0A9Q1JRK9"/>
<dbReference type="PANTHER" id="PTHR13994">
    <property type="entry name" value="NUDIX HYDROLASE RELATED"/>
    <property type="match status" value="1"/>
</dbReference>
<accession>A0A9Q1JRK9</accession>
<proteinExistence type="inferred from homology"/>
<dbReference type="GO" id="GO:0035529">
    <property type="term" value="F:NADH pyrophosphatase activity"/>
    <property type="evidence" value="ECO:0007669"/>
    <property type="project" value="TreeGrafter"/>
</dbReference>
<dbReference type="PANTHER" id="PTHR13994:SF30">
    <property type="entry name" value="NUDIX HYDROLASE 10"/>
    <property type="match status" value="1"/>
</dbReference>
<dbReference type="FunFam" id="3.40.630.30:FF:000016">
    <property type="entry name" value="nudix hydrolase 2"/>
    <property type="match status" value="1"/>
</dbReference>
<evidence type="ECO:0000313" key="4">
    <source>
        <dbReference type="EMBL" id="KAJ8429602.1"/>
    </source>
</evidence>
<dbReference type="Gene3D" id="3.40.630.30">
    <property type="match status" value="1"/>
</dbReference>
<dbReference type="Gene3D" id="3.90.79.10">
    <property type="entry name" value="Nucleoside Triphosphate Pyrophosphohydrolase"/>
    <property type="match status" value="1"/>
</dbReference>
<dbReference type="InterPro" id="IPR000086">
    <property type="entry name" value="NUDIX_hydrolase_dom"/>
</dbReference>
<dbReference type="PROSITE" id="PS00893">
    <property type="entry name" value="NUDIX_BOX"/>
    <property type="match status" value="1"/>
</dbReference>
<dbReference type="GO" id="GO:0047631">
    <property type="term" value="F:ADP-ribose diphosphatase activity"/>
    <property type="evidence" value="ECO:0007669"/>
    <property type="project" value="TreeGrafter"/>
</dbReference>
<dbReference type="EMBL" id="JAKOGI010000881">
    <property type="protein sequence ID" value="KAJ8429602.1"/>
    <property type="molecule type" value="Genomic_DNA"/>
</dbReference>
<organism evidence="4 5">
    <name type="scientific">Carnegiea gigantea</name>
    <dbReference type="NCBI Taxonomy" id="171969"/>
    <lineage>
        <taxon>Eukaryota</taxon>
        <taxon>Viridiplantae</taxon>
        <taxon>Streptophyta</taxon>
        <taxon>Embryophyta</taxon>
        <taxon>Tracheophyta</taxon>
        <taxon>Spermatophyta</taxon>
        <taxon>Magnoliopsida</taxon>
        <taxon>eudicotyledons</taxon>
        <taxon>Gunneridae</taxon>
        <taxon>Pentapetalae</taxon>
        <taxon>Caryophyllales</taxon>
        <taxon>Cactineae</taxon>
        <taxon>Cactaceae</taxon>
        <taxon>Cactoideae</taxon>
        <taxon>Echinocereeae</taxon>
        <taxon>Carnegiea</taxon>
    </lineage>
</organism>
<comment type="caution">
    <text evidence="4">The sequence shown here is derived from an EMBL/GenBank/DDBJ whole genome shotgun (WGS) entry which is preliminary data.</text>
</comment>
<dbReference type="Proteomes" id="UP001153076">
    <property type="component" value="Unassembled WGS sequence"/>
</dbReference>
<dbReference type="InterPro" id="IPR003293">
    <property type="entry name" value="Nudix_hydrolase6-like"/>
</dbReference>
<dbReference type="OrthoDB" id="447842at2759"/>
<dbReference type="GO" id="GO:0051287">
    <property type="term" value="F:NAD binding"/>
    <property type="evidence" value="ECO:0007669"/>
    <property type="project" value="TreeGrafter"/>
</dbReference>
<dbReference type="InterPro" id="IPR015797">
    <property type="entry name" value="NUDIX_hydrolase-like_dom_sf"/>
</dbReference>
<name>A0A9Q1JRK9_9CARY</name>
<keyword evidence="5" id="KW-1185">Reference proteome</keyword>